<name>A0A292PXT2_9PEZI</name>
<evidence type="ECO:0000313" key="2">
    <source>
        <dbReference type="Proteomes" id="UP001412239"/>
    </source>
</evidence>
<dbReference type="Proteomes" id="UP001412239">
    <property type="component" value="Unassembled WGS sequence"/>
</dbReference>
<keyword evidence="2" id="KW-1185">Reference proteome</keyword>
<evidence type="ECO:0000313" key="1">
    <source>
        <dbReference type="EMBL" id="CUS11280.1"/>
    </source>
</evidence>
<protein>
    <submittedName>
        <fullName evidence="1">Uncharacterized protein</fullName>
    </submittedName>
</protein>
<gene>
    <name evidence="1" type="ORF">GSTUAT00004644001</name>
</gene>
<reference evidence="1" key="1">
    <citation type="submission" date="2015-10" db="EMBL/GenBank/DDBJ databases">
        <authorList>
            <person name="Regsiter A."/>
            <person name="william w."/>
        </authorList>
    </citation>
    <scope>NUCLEOTIDE SEQUENCE</scope>
    <source>
        <strain evidence="1">Montdore</strain>
    </source>
</reference>
<sequence length="148" mass="16552">MTVLSGPNKLLRNSFISTFKRDKLGSATEDDLRIIRTSGDQIQAEDSVADSLRYIGICARKDFMVIKNLSGFLPEEGTLRVSSVWTHTAESLRSTRSVATNSTNFFLTLFGCFTKQARGSRGLPVWWDHEDNGHLLGFCILHQGRGQQ</sequence>
<accession>A0A292PXT2</accession>
<dbReference type="EMBL" id="LN891026">
    <property type="protein sequence ID" value="CUS11280.1"/>
    <property type="molecule type" value="Genomic_DNA"/>
</dbReference>
<organism evidence="1 2">
    <name type="scientific">Tuber aestivum</name>
    <name type="common">summer truffle</name>
    <dbReference type="NCBI Taxonomy" id="59557"/>
    <lineage>
        <taxon>Eukaryota</taxon>
        <taxon>Fungi</taxon>
        <taxon>Dikarya</taxon>
        <taxon>Ascomycota</taxon>
        <taxon>Pezizomycotina</taxon>
        <taxon>Pezizomycetes</taxon>
        <taxon>Pezizales</taxon>
        <taxon>Tuberaceae</taxon>
        <taxon>Tuber</taxon>
    </lineage>
</organism>
<dbReference type="AlphaFoldDB" id="A0A292PXT2"/>
<proteinExistence type="predicted"/>